<comment type="caution">
    <text evidence="3">The sequence shown here is derived from an EMBL/GenBank/DDBJ whole genome shotgun (WGS) entry which is preliminary data.</text>
</comment>
<evidence type="ECO:0000313" key="3">
    <source>
        <dbReference type="EMBL" id="EKN65517.1"/>
    </source>
</evidence>
<dbReference type="InterPro" id="IPR050237">
    <property type="entry name" value="ATP-dep_AMP-bd_enzyme"/>
</dbReference>
<dbReference type="eggNOG" id="COG0318">
    <property type="taxonomic scope" value="Bacteria"/>
</dbReference>
<organism evidence="3 4">
    <name type="scientific">Neobacillus bataviensis LMG 21833</name>
    <dbReference type="NCBI Taxonomy" id="1117379"/>
    <lineage>
        <taxon>Bacteria</taxon>
        <taxon>Bacillati</taxon>
        <taxon>Bacillota</taxon>
        <taxon>Bacilli</taxon>
        <taxon>Bacillales</taxon>
        <taxon>Bacillaceae</taxon>
        <taxon>Neobacillus</taxon>
    </lineage>
</organism>
<evidence type="ECO:0000259" key="1">
    <source>
        <dbReference type="Pfam" id="PF00501"/>
    </source>
</evidence>
<dbReference type="PANTHER" id="PTHR43767">
    <property type="entry name" value="LONG-CHAIN-FATTY-ACID--COA LIGASE"/>
    <property type="match status" value="1"/>
</dbReference>
<name>K6CZ78_9BACI</name>
<evidence type="ECO:0000313" key="4">
    <source>
        <dbReference type="Proteomes" id="UP000006316"/>
    </source>
</evidence>
<dbReference type="Gene3D" id="3.40.50.12780">
    <property type="entry name" value="N-terminal domain of ligase-like"/>
    <property type="match status" value="1"/>
</dbReference>
<feature type="domain" description="AMP-binding enzyme C-terminal" evidence="2">
    <location>
        <begin position="485"/>
        <end position="561"/>
    </location>
</feature>
<protein>
    <submittedName>
        <fullName evidence="3">AMP-dependent synthetase and ligase</fullName>
    </submittedName>
</protein>
<dbReference type="Proteomes" id="UP000006316">
    <property type="component" value="Unassembled WGS sequence"/>
</dbReference>
<dbReference type="Gene3D" id="3.30.300.30">
    <property type="match status" value="1"/>
</dbReference>
<dbReference type="InterPro" id="IPR045851">
    <property type="entry name" value="AMP-bd_C_sf"/>
</dbReference>
<dbReference type="InterPro" id="IPR042099">
    <property type="entry name" value="ANL_N_sf"/>
</dbReference>
<dbReference type="STRING" id="1117379.BABA_20301"/>
<dbReference type="PROSITE" id="PS00455">
    <property type="entry name" value="AMP_BINDING"/>
    <property type="match status" value="1"/>
</dbReference>
<dbReference type="InterPro" id="IPR020845">
    <property type="entry name" value="AMP-binding_CS"/>
</dbReference>
<keyword evidence="3" id="KW-0436">Ligase</keyword>
<feature type="domain" description="AMP-dependent synthetase/ligase" evidence="1">
    <location>
        <begin position="49"/>
        <end position="434"/>
    </location>
</feature>
<accession>K6CZ78</accession>
<reference evidence="3 4" key="1">
    <citation type="journal article" date="2012" name="Front. Microbiol.">
        <title>Redundancy and modularity in membrane-associated dissimilatory nitrate reduction in Bacillus.</title>
        <authorList>
            <person name="Heylen K."/>
            <person name="Keltjens J."/>
        </authorList>
    </citation>
    <scope>NUCLEOTIDE SEQUENCE [LARGE SCALE GENOMIC DNA]</scope>
    <source>
        <strain evidence="4">LMG 21833T</strain>
    </source>
</reference>
<gene>
    <name evidence="3" type="ORF">BABA_20301</name>
</gene>
<dbReference type="GO" id="GO:0016878">
    <property type="term" value="F:acid-thiol ligase activity"/>
    <property type="evidence" value="ECO:0007669"/>
    <property type="project" value="UniProtKB-ARBA"/>
</dbReference>
<dbReference type="Pfam" id="PF00501">
    <property type="entry name" value="AMP-binding"/>
    <property type="match status" value="1"/>
</dbReference>
<dbReference type="PATRIC" id="fig|1117379.3.peg.4210"/>
<proteinExistence type="predicted"/>
<dbReference type="AlphaFoldDB" id="K6CZ78"/>
<dbReference type="SUPFAM" id="SSF56801">
    <property type="entry name" value="Acetyl-CoA synthetase-like"/>
    <property type="match status" value="1"/>
</dbReference>
<sequence length="570" mass="63530">MKIQNYITISTITLFGGMKMVEKTRPYWPAQLPAELAYLQGEKPLFAYLEQHGKTKPSATAYIFYGAEITWGALLNYVNRFSNYLAGKGVKKGSCVALYLQNCPQYIIAHFAIQKLGGIVVPLNPMFKENELAYYLEEAPIEGIIAGSEGYPQVKKAIEKTRTLAFNVTTNFEDFLPQKSEWKFPEELILPKQTFTDTDDFYEILQTELPYEKNEDVNIWNDVGLMVFTSGTTGRPKGALLTYGNALFKTAATVQANGMSDQEILMASAPLCHIAGMVMGLNTPVYTGRPCVLFTRFDPLGTVEAIEKYAVSFWYSIAPMNWAILQLPGISERNLSSLKTNLATSFGVQITKELAENWRAVTKGCALYEASYGLSETHTCDTFMPKDKIKFGSCGIPIFETTIRIIDHETGKEQPAGKQGEIVVKSPGVFKGYLNRPDATAATLKDGWVHTGDIGYLDEDGYLFFLGRVKEMIKSSGYSIFPEDVEALLNLHPAIRQSAVIGVPDPVKGEVVKAFVVLHELQKDTLTAADLIQWAKETMAAYKYPRYIEIIYQLPATPSGKVLRKLLKEE</sequence>
<dbReference type="InterPro" id="IPR000873">
    <property type="entry name" value="AMP-dep_synth/lig_dom"/>
</dbReference>
<dbReference type="Pfam" id="PF13193">
    <property type="entry name" value="AMP-binding_C"/>
    <property type="match status" value="1"/>
</dbReference>
<dbReference type="PANTHER" id="PTHR43767:SF1">
    <property type="entry name" value="NONRIBOSOMAL PEPTIDE SYNTHASE PES1 (EUROFUNG)-RELATED"/>
    <property type="match status" value="1"/>
</dbReference>
<dbReference type="InterPro" id="IPR025110">
    <property type="entry name" value="AMP-bd_C"/>
</dbReference>
<keyword evidence="4" id="KW-1185">Reference proteome</keyword>
<dbReference type="EMBL" id="AJLS01000132">
    <property type="protein sequence ID" value="EKN65517.1"/>
    <property type="molecule type" value="Genomic_DNA"/>
</dbReference>
<evidence type="ECO:0000259" key="2">
    <source>
        <dbReference type="Pfam" id="PF13193"/>
    </source>
</evidence>